<dbReference type="AlphaFoldDB" id="A0A8J2KJN9"/>
<name>A0A8J2KJN9_9HEXA</name>
<dbReference type="OrthoDB" id="10046738at2759"/>
<protein>
    <recommendedName>
        <fullName evidence="3">Transposase Helix-turn-helix domain-containing protein</fullName>
    </recommendedName>
</protein>
<comment type="caution">
    <text evidence="1">The sequence shown here is derived from an EMBL/GenBank/DDBJ whole genome shotgun (WGS) entry which is preliminary data.</text>
</comment>
<reference evidence="1" key="1">
    <citation type="submission" date="2021-06" db="EMBL/GenBank/DDBJ databases">
        <authorList>
            <person name="Hodson N. C."/>
            <person name="Mongue J. A."/>
            <person name="Jaron S. K."/>
        </authorList>
    </citation>
    <scope>NUCLEOTIDE SEQUENCE</scope>
</reference>
<accession>A0A8J2KJN9</accession>
<evidence type="ECO:0008006" key="3">
    <source>
        <dbReference type="Google" id="ProtNLM"/>
    </source>
</evidence>
<dbReference type="Proteomes" id="UP000708208">
    <property type="component" value="Unassembled WGS sequence"/>
</dbReference>
<proteinExistence type="predicted"/>
<evidence type="ECO:0000313" key="2">
    <source>
        <dbReference type="Proteomes" id="UP000708208"/>
    </source>
</evidence>
<dbReference type="EMBL" id="CAJVCH010315788">
    <property type="protein sequence ID" value="CAG7786339.1"/>
    <property type="molecule type" value="Genomic_DNA"/>
</dbReference>
<keyword evidence="2" id="KW-1185">Reference proteome</keyword>
<organism evidence="1 2">
    <name type="scientific">Allacma fusca</name>
    <dbReference type="NCBI Taxonomy" id="39272"/>
    <lineage>
        <taxon>Eukaryota</taxon>
        <taxon>Metazoa</taxon>
        <taxon>Ecdysozoa</taxon>
        <taxon>Arthropoda</taxon>
        <taxon>Hexapoda</taxon>
        <taxon>Collembola</taxon>
        <taxon>Symphypleona</taxon>
        <taxon>Sminthuridae</taxon>
        <taxon>Allacma</taxon>
    </lineage>
</organism>
<dbReference type="PANTHER" id="PTHR23080">
    <property type="entry name" value="THAP DOMAIN PROTEIN"/>
    <property type="match status" value="1"/>
</dbReference>
<sequence length="357" mass="40936">MVVFTCIVCGRELNGKPYRLHRNTEQWDILDQEIHPMHPVEENAPYCNCCYEKLRRKIRARQRPIQPDPVPNHDELIIRAIPTSQQLCCVCGNPVGRRVISTVTAAVVWAEKNIYIPTNNRTCAEHISNDVFTPHAVQLLMERSVVKTITHSDLLARVQDFLRTCVKSPPRISSPPLDFDSPLLTDSDYECYTSLTKDQFDFVLSFISPHMRDSQNRSIRNALAIFLIKLRMDLSQDQIAHLFRTNQPCVSETFHRVLDLLTEYYVPRYHGFGHITRQELIENHQTQLTTALCDLLEEGIAFIADGTYLECESSSNYAVQRDTYSGQKHYNLVKPMILCMPDGYIIAAKGTSHITLV</sequence>
<evidence type="ECO:0000313" key="1">
    <source>
        <dbReference type="EMBL" id="CAG7786339.1"/>
    </source>
</evidence>
<gene>
    <name evidence="1" type="ORF">AFUS01_LOCUS24911</name>
</gene>